<sequence>MFGLSVEGMMTNSFDGVSRRGLVAAGAALSAGTLAAMAPTEAAAAPPSALDGPPRPQASPVASTIASPRRNYLVYRTIGEFDISVESSSAERQFGGRGVHSVGAQTSLWASVDVPAGVQIKDVEFYVTNTTGSTVYGALWLWTADSGYFSYQLASIPVPTSSSQQAVLVDVASENNGPYPTGTKLFLTIYTPVNATVQWNGARVGMLGGGALSLRRAPARAYDSRTETKFAAGETRTITLGEQVARAGTVGMFAQVAVLSPSSAGYIQVWPATDERPAAGELRHPATSATFSVTCPLPTSRKVKIYSQRAAHILVDLCGTVG</sequence>
<gene>
    <name evidence="1" type="ORF">DI565_07660</name>
</gene>
<dbReference type="InterPro" id="IPR006311">
    <property type="entry name" value="TAT_signal"/>
</dbReference>
<dbReference type="AlphaFoldDB" id="A0A2W5KJZ7"/>
<name>A0A2W5KJZ7_ANCNO</name>
<reference evidence="1 2" key="1">
    <citation type="submission" date="2017-08" db="EMBL/GenBank/DDBJ databases">
        <title>Infants hospitalized years apart are colonized by the same room-sourced microbial strains.</title>
        <authorList>
            <person name="Brooks B."/>
            <person name="Olm M.R."/>
            <person name="Firek B.A."/>
            <person name="Baker R."/>
            <person name="Thomas B.C."/>
            <person name="Morowitz M.J."/>
            <person name="Banfield J.F."/>
        </authorList>
    </citation>
    <scope>NUCLEOTIDE SEQUENCE [LARGE SCALE GENOMIC DNA]</scope>
    <source>
        <strain evidence="1">S2_005_003_R2_43</strain>
    </source>
</reference>
<dbReference type="PROSITE" id="PS51318">
    <property type="entry name" value="TAT"/>
    <property type="match status" value="1"/>
</dbReference>
<accession>A0A2W5KJZ7</accession>
<protein>
    <submittedName>
        <fullName evidence="1">Uncharacterized protein</fullName>
    </submittedName>
</protein>
<dbReference type="EMBL" id="QFPN01000003">
    <property type="protein sequence ID" value="PZQ17232.1"/>
    <property type="molecule type" value="Genomic_DNA"/>
</dbReference>
<comment type="caution">
    <text evidence="1">The sequence shown here is derived from an EMBL/GenBank/DDBJ whole genome shotgun (WGS) entry which is preliminary data.</text>
</comment>
<organism evidence="1 2">
    <name type="scientific">Ancylobacter novellus</name>
    <name type="common">Thiobacillus novellus</name>
    <dbReference type="NCBI Taxonomy" id="921"/>
    <lineage>
        <taxon>Bacteria</taxon>
        <taxon>Pseudomonadati</taxon>
        <taxon>Pseudomonadota</taxon>
        <taxon>Alphaproteobacteria</taxon>
        <taxon>Hyphomicrobiales</taxon>
        <taxon>Xanthobacteraceae</taxon>
        <taxon>Ancylobacter</taxon>
    </lineage>
</organism>
<evidence type="ECO:0000313" key="1">
    <source>
        <dbReference type="EMBL" id="PZQ17232.1"/>
    </source>
</evidence>
<proteinExistence type="predicted"/>
<evidence type="ECO:0000313" key="2">
    <source>
        <dbReference type="Proteomes" id="UP000249577"/>
    </source>
</evidence>
<dbReference type="Proteomes" id="UP000249577">
    <property type="component" value="Unassembled WGS sequence"/>
</dbReference>